<dbReference type="PANTHER" id="PTHR46648">
    <property type="entry name" value="HIT FAMILY PROTEIN 1"/>
    <property type="match status" value="1"/>
</dbReference>
<dbReference type="AlphaFoldDB" id="A0A2U1FIX0"/>
<dbReference type="Proteomes" id="UP000245639">
    <property type="component" value="Unassembled WGS sequence"/>
</dbReference>
<feature type="domain" description="HIT" evidence="5">
    <location>
        <begin position="31"/>
        <end position="134"/>
    </location>
</feature>
<comment type="caution">
    <text evidence="6">The sequence shown here is derived from an EMBL/GenBank/DDBJ whole genome shotgun (WGS) entry which is preliminary data.</text>
</comment>
<keyword evidence="7" id="KW-1185">Reference proteome</keyword>
<feature type="short sequence motif" description="Histidine triad motif" evidence="2 3">
    <location>
        <begin position="118"/>
        <end position="122"/>
    </location>
</feature>
<evidence type="ECO:0000256" key="4">
    <source>
        <dbReference type="SAM" id="MobiDB-lite"/>
    </source>
</evidence>
<dbReference type="PRINTS" id="PR00332">
    <property type="entry name" value="HISTRIAD"/>
</dbReference>
<reference evidence="6 7" key="1">
    <citation type="submission" date="2018-04" db="EMBL/GenBank/DDBJ databases">
        <title>Genomic Encyclopedia of Type Strains, Phase IV (KMG-IV): sequencing the most valuable type-strain genomes for metagenomic binning, comparative biology and taxonomic classification.</title>
        <authorList>
            <person name="Goeker M."/>
        </authorList>
    </citation>
    <scope>NUCLEOTIDE SEQUENCE [LARGE SCALE GENOMIC DNA]</scope>
    <source>
        <strain evidence="6 7">DSM 45771</strain>
    </source>
</reference>
<gene>
    <name evidence="6" type="ORF">C8D89_103445</name>
</gene>
<dbReference type="InterPro" id="IPR011146">
    <property type="entry name" value="HIT-like"/>
</dbReference>
<dbReference type="EMBL" id="QEKW01000003">
    <property type="protein sequence ID" value="PVZ12114.1"/>
    <property type="molecule type" value="Genomic_DNA"/>
</dbReference>
<dbReference type="Pfam" id="PF01230">
    <property type="entry name" value="HIT"/>
    <property type="match status" value="1"/>
</dbReference>
<evidence type="ECO:0000256" key="2">
    <source>
        <dbReference type="PIRSR" id="PIRSR601310-3"/>
    </source>
</evidence>
<dbReference type="GO" id="GO:0016787">
    <property type="term" value="F:hydrolase activity"/>
    <property type="evidence" value="ECO:0007669"/>
    <property type="project" value="UniProtKB-KW"/>
</dbReference>
<feature type="active site" description="Tele-AMP-histidine intermediate" evidence="1">
    <location>
        <position position="120"/>
    </location>
</feature>
<dbReference type="SUPFAM" id="SSF54197">
    <property type="entry name" value="HIT-like"/>
    <property type="match status" value="1"/>
</dbReference>
<evidence type="ECO:0000256" key="1">
    <source>
        <dbReference type="PIRSR" id="PIRSR601310-1"/>
    </source>
</evidence>
<keyword evidence="6" id="KW-0378">Hydrolase</keyword>
<accession>A0A2U1FIX0</accession>
<evidence type="ECO:0000313" key="6">
    <source>
        <dbReference type="EMBL" id="PVZ12114.1"/>
    </source>
</evidence>
<name>A0A2U1FIX0_9PSEU</name>
<proteinExistence type="predicted"/>
<dbReference type="PANTHER" id="PTHR46648:SF1">
    <property type="entry name" value="ADENOSINE 5'-MONOPHOSPHORAMIDASE HNT1"/>
    <property type="match status" value="1"/>
</dbReference>
<organism evidence="6 7">
    <name type="scientific">Actinomycetospora cinnamomea</name>
    <dbReference type="NCBI Taxonomy" id="663609"/>
    <lineage>
        <taxon>Bacteria</taxon>
        <taxon>Bacillati</taxon>
        <taxon>Actinomycetota</taxon>
        <taxon>Actinomycetes</taxon>
        <taxon>Pseudonocardiales</taxon>
        <taxon>Pseudonocardiaceae</taxon>
        <taxon>Actinomycetospora</taxon>
    </lineage>
</organism>
<sequence length="169" mass="17962">MPGAPSEDTGPVGRHGGAEGTPRYHPGVATVFTKIINGEIPGRFVWSDDRVVAFLSINPLGPGHVLVVPREEVDQWVDASPELLGHITTVAHAIGAVIRDTWSPPRVALMVAGFEVPHLHVHVHPAWGIEAFDFTRAATDPDPAEMDRHAEAIRAGLRAAGHGSVVPPA</sequence>
<dbReference type="GO" id="GO:0009117">
    <property type="term" value="P:nucleotide metabolic process"/>
    <property type="evidence" value="ECO:0007669"/>
    <property type="project" value="TreeGrafter"/>
</dbReference>
<evidence type="ECO:0000256" key="3">
    <source>
        <dbReference type="PROSITE-ProRule" id="PRU00464"/>
    </source>
</evidence>
<dbReference type="PROSITE" id="PS51084">
    <property type="entry name" value="HIT_2"/>
    <property type="match status" value="1"/>
</dbReference>
<evidence type="ECO:0000313" key="7">
    <source>
        <dbReference type="Proteomes" id="UP000245639"/>
    </source>
</evidence>
<dbReference type="Gene3D" id="3.30.428.10">
    <property type="entry name" value="HIT-like"/>
    <property type="match status" value="1"/>
</dbReference>
<protein>
    <submittedName>
        <fullName evidence="6">Diadenosine tetraphosphate (Ap4A) HIT family hydrolase</fullName>
    </submittedName>
</protein>
<dbReference type="InterPro" id="IPR001310">
    <property type="entry name" value="Histidine_triad_HIT"/>
</dbReference>
<dbReference type="InterPro" id="IPR036265">
    <property type="entry name" value="HIT-like_sf"/>
</dbReference>
<evidence type="ECO:0000259" key="5">
    <source>
        <dbReference type="PROSITE" id="PS51084"/>
    </source>
</evidence>
<feature type="region of interest" description="Disordered" evidence="4">
    <location>
        <begin position="1"/>
        <end position="23"/>
    </location>
</feature>